<keyword evidence="8" id="KW-0997">Cell inner membrane</keyword>
<evidence type="ECO:0000256" key="4">
    <source>
        <dbReference type="ARBA" id="ARBA00022475"/>
    </source>
</evidence>
<dbReference type="Proteomes" id="UP000029672">
    <property type="component" value="Chromosome"/>
</dbReference>
<feature type="transmembrane region" description="Helical" evidence="8">
    <location>
        <begin position="352"/>
        <end position="369"/>
    </location>
</feature>
<evidence type="ECO:0000256" key="1">
    <source>
        <dbReference type="ARBA" id="ARBA00004651"/>
    </source>
</evidence>
<proteinExistence type="inferred from homology"/>
<organism evidence="10 11">
    <name type="scientific">Candidatus Francisella endociliophora</name>
    <dbReference type="NCBI Taxonomy" id="653937"/>
    <lineage>
        <taxon>Bacteria</taxon>
        <taxon>Pseudomonadati</taxon>
        <taxon>Pseudomonadota</taxon>
        <taxon>Gammaproteobacteria</taxon>
        <taxon>Thiotrichales</taxon>
        <taxon>Francisellaceae</taxon>
        <taxon>Francisella</taxon>
    </lineage>
</organism>
<dbReference type="Gene3D" id="1.20.1720.10">
    <property type="entry name" value="Multidrug resistance protein D"/>
    <property type="match status" value="1"/>
</dbReference>
<evidence type="ECO:0000256" key="8">
    <source>
        <dbReference type="RuleBase" id="RU365088"/>
    </source>
</evidence>
<dbReference type="Pfam" id="PF07690">
    <property type="entry name" value="MFS_1"/>
    <property type="match status" value="1"/>
</dbReference>
<keyword evidence="4" id="KW-1003">Cell membrane</keyword>
<accession>A0A097EMT6</accession>
<dbReference type="KEGG" id="frf:LO80_02060"/>
<reference evidence="10 11" key="1">
    <citation type="submission" date="2014-10" db="EMBL/GenBank/DDBJ databases">
        <title>Whole genome sequence of Francisella endociliophora strain FSC1006, isolated from a laboratory culture of the marine ciliate Euplotes raikovi.</title>
        <authorList>
            <person name="Granberg M."/>
            <person name="Backman S."/>
            <person name="Lundmark E."/>
            <person name="Nilsson E."/>
            <person name="Karlsson E."/>
            <person name="Thelaus J."/>
            <person name="Ohrman C."/>
            <person name="Larkeryd A."/>
            <person name="Stenberg P."/>
        </authorList>
    </citation>
    <scope>NUCLEOTIDE SEQUENCE [LARGE SCALE GENOMIC DNA]</scope>
    <source>
        <strain evidence="10 11">FSC1006</strain>
    </source>
</reference>
<feature type="transmembrane region" description="Helical" evidence="8">
    <location>
        <begin position="48"/>
        <end position="65"/>
    </location>
</feature>
<dbReference type="InterPro" id="IPR004812">
    <property type="entry name" value="Efflux_drug-R_Bcr/CmlA"/>
</dbReference>
<keyword evidence="5 8" id="KW-0812">Transmembrane</keyword>
<feature type="transmembrane region" description="Helical" evidence="8">
    <location>
        <begin position="214"/>
        <end position="241"/>
    </location>
</feature>
<dbReference type="eggNOG" id="COG2814">
    <property type="taxonomic scope" value="Bacteria"/>
</dbReference>
<comment type="caution">
    <text evidence="8">Lacks conserved residue(s) required for the propagation of feature annotation.</text>
</comment>
<feature type="domain" description="Major facilitator superfamily (MFS) profile" evidence="9">
    <location>
        <begin position="11"/>
        <end position="398"/>
    </location>
</feature>
<feature type="transmembrane region" description="Helical" evidence="8">
    <location>
        <begin position="103"/>
        <end position="123"/>
    </location>
</feature>
<dbReference type="InterPro" id="IPR011701">
    <property type="entry name" value="MFS"/>
</dbReference>
<name>A0A097EMT6_9GAMM</name>
<keyword evidence="6 8" id="KW-1133">Transmembrane helix</keyword>
<dbReference type="RefSeq" id="WP_040008111.1">
    <property type="nucleotide sequence ID" value="NZ_CP009574.1"/>
</dbReference>
<dbReference type="PANTHER" id="PTHR23502:SF132">
    <property type="entry name" value="POLYAMINE TRANSPORTER 2-RELATED"/>
    <property type="match status" value="1"/>
</dbReference>
<evidence type="ECO:0000256" key="6">
    <source>
        <dbReference type="ARBA" id="ARBA00022989"/>
    </source>
</evidence>
<feature type="transmembrane region" description="Helical" evidence="8">
    <location>
        <begin position="307"/>
        <end position="331"/>
    </location>
</feature>
<evidence type="ECO:0000313" key="11">
    <source>
        <dbReference type="Proteomes" id="UP000029672"/>
    </source>
</evidence>
<dbReference type="SUPFAM" id="SSF103473">
    <property type="entry name" value="MFS general substrate transporter"/>
    <property type="match status" value="1"/>
</dbReference>
<dbReference type="PROSITE" id="PS50850">
    <property type="entry name" value="MFS"/>
    <property type="match status" value="1"/>
</dbReference>
<dbReference type="NCBIfam" id="TIGR00710">
    <property type="entry name" value="efflux_Bcr_CflA"/>
    <property type="match status" value="1"/>
</dbReference>
<evidence type="ECO:0000256" key="5">
    <source>
        <dbReference type="ARBA" id="ARBA00022692"/>
    </source>
</evidence>
<feature type="transmembrane region" description="Helical" evidence="8">
    <location>
        <begin position="247"/>
        <end position="268"/>
    </location>
</feature>
<evidence type="ECO:0000259" key="9">
    <source>
        <dbReference type="PROSITE" id="PS50850"/>
    </source>
</evidence>
<dbReference type="PANTHER" id="PTHR23502">
    <property type="entry name" value="MAJOR FACILITATOR SUPERFAMILY"/>
    <property type="match status" value="1"/>
</dbReference>
<feature type="transmembrane region" description="Helical" evidence="8">
    <location>
        <begin position="375"/>
        <end position="394"/>
    </location>
</feature>
<protein>
    <recommendedName>
        <fullName evidence="8">Bcr/CflA family efflux transporter</fullName>
    </recommendedName>
</protein>
<dbReference type="HOGENOM" id="CLU_001265_47_0_6"/>
<keyword evidence="7 8" id="KW-0472">Membrane</keyword>
<evidence type="ECO:0000256" key="7">
    <source>
        <dbReference type="ARBA" id="ARBA00023136"/>
    </source>
</evidence>
<dbReference type="GO" id="GO:0042910">
    <property type="term" value="F:xenobiotic transmembrane transporter activity"/>
    <property type="evidence" value="ECO:0007669"/>
    <property type="project" value="InterPro"/>
</dbReference>
<comment type="subcellular location">
    <subcellularLocation>
        <location evidence="8">Cell inner membrane</location>
        <topology evidence="8">Multi-pass membrane protein</topology>
    </subcellularLocation>
    <subcellularLocation>
        <location evidence="1">Cell membrane</location>
        <topology evidence="1">Multi-pass membrane protein</topology>
    </subcellularLocation>
</comment>
<dbReference type="AlphaFoldDB" id="A0A097EMT6"/>
<gene>
    <name evidence="10" type="ORF">LO80_02060</name>
</gene>
<evidence type="ECO:0000313" key="10">
    <source>
        <dbReference type="EMBL" id="AIT08882.1"/>
    </source>
</evidence>
<feature type="transmembrane region" description="Helical" evidence="8">
    <location>
        <begin position="163"/>
        <end position="185"/>
    </location>
</feature>
<evidence type="ECO:0000256" key="3">
    <source>
        <dbReference type="ARBA" id="ARBA00022448"/>
    </source>
</evidence>
<dbReference type="InterPro" id="IPR036259">
    <property type="entry name" value="MFS_trans_sf"/>
</dbReference>
<keyword evidence="3 8" id="KW-0813">Transport</keyword>
<feature type="transmembrane region" description="Helical" evidence="8">
    <location>
        <begin position="135"/>
        <end position="157"/>
    </location>
</feature>
<dbReference type="GO" id="GO:1990961">
    <property type="term" value="P:xenobiotic detoxification by transmembrane export across the plasma membrane"/>
    <property type="evidence" value="ECO:0007669"/>
    <property type="project" value="InterPro"/>
</dbReference>
<feature type="transmembrane region" description="Helical" evidence="8">
    <location>
        <begin position="77"/>
        <end position="97"/>
    </location>
</feature>
<dbReference type="GO" id="GO:0005886">
    <property type="term" value="C:plasma membrane"/>
    <property type="evidence" value="ECO:0007669"/>
    <property type="project" value="UniProtKB-SubCell"/>
</dbReference>
<comment type="similarity">
    <text evidence="2 8">Belongs to the major facilitator superfamily. Bcr/CmlA family.</text>
</comment>
<feature type="transmembrane region" description="Helical" evidence="8">
    <location>
        <begin position="280"/>
        <end position="301"/>
    </location>
</feature>
<dbReference type="EMBL" id="CP009574">
    <property type="protein sequence ID" value="AIT08882.1"/>
    <property type="molecule type" value="Genomic_DNA"/>
</dbReference>
<sequence length="404" mass="44789">MNYITRNSKIFPIILALFAALPPLAVNTYAPAISLIAHEFGVSDSKVLTTFATYFIGFSFGMLFWGAISDKFGRKKIIIIGSIIYIISTILCSYSYNFKMLEMMRLVQGLSDSVGAVIAFSIARDCYKGPQLTNLLASIIIILLIAPIVAPIIGTIITDLTHSWQATFHFLTAYGVVMLITAFMIEETLEHKNRQPNLLKLIPGYFNHITNPSFMLATLASGTIFAALFIYISSSALIYLNDYKTGSFLYCLYFGLCCLGAIFANILIKKNSSHVQQLKFLYYSIALMTTSCIILIIFNSLNLDSALIYTLTMFVLCGNVAFSSTLIYSFAMDQVNHSFGTANSILNFSKNMIAAIGSYVVSFYHGRHLVLASPYTQLVFAIITIGLLFGIYKLNKKLKLQQSA</sequence>
<dbReference type="InterPro" id="IPR020846">
    <property type="entry name" value="MFS_dom"/>
</dbReference>
<dbReference type="OrthoDB" id="5670831at2"/>
<evidence type="ECO:0000256" key="2">
    <source>
        <dbReference type="ARBA" id="ARBA00006236"/>
    </source>
</evidence>
<keyword evidence="11" id="KW-1185">Reference proteome</keyword>